<dbReference type="AlphaFoldDB" id="A0A238XR84"/>
<feature type="region of interest" description="Disordered" evidence="1">
    <location>
        <begin position="132"/>
        <end position="154"/>
    </location>
</feature>
<keyword evidence="4" id="KW-1185">Reference proteome</keyword>
<name>A0A238XR84_9FLAO</name>
<sequence length="174" mass="20382">MNWKQAKLLDILLKDFTIIKYKGNGYTTVEKVKKGNKHLNKLSNLEIDKLLFIIKKEQLKLPKPMLSGDISIFLANEYTINEFLNSGGFKKIFWKNIWELYLKRLVQLIAIISFIKLVIFGLNKYISQSEKIEDDKSSPQQSEKKQTKVLKDSSDIHYHKSNLINQEYDSLKVQ</sequence>
<proteinExistence type="predicted"/>
<dbReference type="Proteomes" id="UP000198384">
    <property type="component" value="Unassembled WGS sequence"/>
</dbReference>
<evidence type="ECO:0000313" key="3">
    <source>
        <dbReference type="EMBL" id="SNR61088.1"/>
    </source>
</evidence>
<organism evidence="3 4">
    <name type="scientific">Lutibacter agarilyticus</name>
    <dbReference type="NCBI Taxonomy" id="1109740"/>
    <lineage>
        <taxon>Bacteria</taxon>
        <taxon>Pseudomonadati</taxon>
        <taxon>Bacteroidota</taxon>
        <taxon>Flavobacteriia</taxon>
        <taxon>Flavobacteriales</taxon>
        <taxon>Flavobacteriaceae</taxon>
        <taxon>Lutibacter</taxon>
    </lineage>
</organism>
<evidence type="ECO:0000256" key="2">
    <source>
        <dbReference type="SAM" id="Phobius"/>
    </source>
</evidence>
<evidence type="ECO:0000256" key="1">
    <source>
        <dbReference type="SAM" id="MobiDB-lite"/>
    </source>
</evidence>
<feature type="transmembrane region" description="Helical" evidence="2">
    <location>
        <begin position="105"/>
        <end position="122"/>
    </location>
</feature>
<keyword evidence="2" id="KW-1133">Transmembrane helix</keyword>
<gene>
    <name evidence="3" type="ORF">SAMN06265371_106238</name>
</gene>
<evidence type="ECO:0000313" key="4">
    <source>
        <dbReference type="Proteomes" id="UP000198384"/>
    </source>
</evidence>
<reference evidence="3 4" key="1">
    <citation type="submission" date="2017-06" db="EMBL/GenBank/DDBJ databases">
        <authorList>
            <person name="Kim H.J."/>
            <person name="Triplett B.A."/>
        </authorList>
    </citation>
    <scope>NUCLEOTIDE SEQUENCE [LARGE SCALE GENOMIC DNA]</scope>
    <source>
        <strain evidence="3 4">DSM 29150</strain>
    </source>
</reference>
<keyword evidence="2" id="KW-0812">Transmembrane</keyword>
<keyword evidence="2" id="KW-0472">Membrane</keyword>
<dbReference type="RefSeq" id="WP_089381992.1">
    <property type="nucleotide sequence ID" value="NZ_FZNT01000006.1"/>
</dbReference>
<protein>
    <submittedName>
        <fullName evidence="3">Uncharacterized protein</fullName>
    </submittedName>
</protein>
<dbReference type="OrthoDB" id="6717268at2"/>
<accession>A0A238XR84</accession>
<dbReference type="EMBL" id="FZNT01000006">
    <property type="protein sequence ID" value="SNR61088.1"/>
    <property type="molecule type" value="Genomic_DNA"/>
</dbReference>